<dbReference type="Proteomes" id="UP000827892">
    <property type="component" value="Chromosome V"/>
</dbReference>
<dbReference type="PANTHER" id="PTHR34152:SF6">
    <property type="entry name" value="GPDPASE_MEMB DOMAIN-CONTAINING PROTEIN-RELATED"/>
    <property type="match status" value="1"/>
</dbReference>
<accession>A0AAE9A555</accession>
<proteinExistence type="predicted"/>
<reference evidence="2 3" key="1">
    <citation type="submission" date="2022-02" db="EMBL/GenBank/DDBJ databases">
        <title>Chromosome-level reference genomes for two strains of Caenorhabditis briggsae: an improved platform for comparative genomics.</title>
        <authorList>
            <person name="Stevens L."/>
            <person name="Andersen E.C."/>
        </authorList>
    </citation>
    <scope>NUCLEOTIDE SEQUENCE [LARGE SCALE GENOMIC DNA]</scope>
    <source>
        <strain evidence="2">QX1410_ONT</strain>
        <tissue evidence="2">Whole-organism</tissue>
    </source>
</reference>
<gene>
    <name evidence="2" type="ORF">L3Y34_009325</name>
</gene>
<dbReference type="EMBL" id="CP090895">
    <property type="protein sequence ID" value="ULT91624.1"/>
    <property type="molecule type" value="Genomic_DNA"/>
</dbReference>
<evidence type="ECO:0000313" key="2">
    <source>
        <dbReference type="EMBL" id="ULT91624.1"/>
    </source>
</evidence>
<feature type="transmembrane region" description="Helical" evidence="1">
    <location>
        <begin position="20"/>
        <end position="38"/>
    </location>
</feature>
<dbReference type="PANTHER" id="PTHR34152">
    <property type="entry name" value="PROTEIN CBG12353-RELATED"/>
    <property type="match status" value="1"/>
</dbReference>
<protein>
    <submittedName>
        <fullName evidence="2">Uncharacterized protein</fullName>
    </submittedName>
</protein>
<keyword evidence="1" id="KW-1133">Transmembrane helix</keyword>
<evidence type="ECO:0000313" key="3">
    <source>
        <dbReference type="Proteomes" id="UP000827892"/>
    </source>
</evidence>
<keyword evidence="1" id="KW-0472">Membrane</keyword>
<keyword evidence="1" id="KW-0812">Transmembrane</keyword>
<sequence>MYMFLIGVWKIDSCSGKPYLPLLMIIIALLIVVDRLIFWRRLVNMATFEKGFPISYLFSSTETIKKWEEDRLRSSSRTLLWLMTAARVVLIVA</sequence>
<name>A0AAE9A555_CAEBR</name>
<organism evidence="2 3">
    <name type="scientific">Caenorhabditis briggsae</name>
    <dbReference type="NCBI Taxonomy" id="6238"/>
    <lineage>
        <taxon>Eukaryota</taxon>
        <taxon>Metazoa</taxon>
        <taxon>Ecdysozoa</taxon>
        <taxon>Nematoda</taxon>
        <taxon>Chromadorea</taxon>
        <taxon>Rhabditida</taxon>
        <taxon>Rhabditina</taxon>
        <taxon>Rhabditomorpha</taxon>
        <taxon>Rhabditoidea</taxon>
        <taxon>Rhabditidae</taxon>
        <taxon>Peloderinae</taxon>
        <taxon>Caenorhabditis</taxon>
    </lineage>
</organism>
<evidence type="ECO:0000256" key="1">
    <source>
        <dbReference type="SAM" id="Phobius"/>
    </source>
</evidence>
<dbReference type="AlphaFoldDB" id="A0AAE9A555"/>